<dbReference type="AlphaFoldDB" id="A0A9P6CEW0"/>
<dbReference type="Gene3D" id="2.40.50.90">
    <property type="match status" value="1"/>
</dbReference>
<dbReference type="EMBL" id="MU150263">
    <property type="protein sequence ID" value="KAF9463401.1"/>
    <property type="molecule type" value="Genomic_DNA"/>
</dbReference>
<evidence type="ECO:0000256" key="1">
    <source>
        <dbReference type="ARBA" id="ARBA00004167"/>
    </source>
</evidence>
<dbReference type="GO" id="GO:0005739">
    <property type="term" value="C:mitochondrion"/>
    <property type="evidence" value="ECO:0007669"/>
    <property type="project" value="UniProtKB-SubCell"/>
</dbReference>
<dbReference type="PANTHER" id="PTHR12302">
    <property type="entry name" value="EBNA2 BINDING PROTEIN P100"/>
    <property type="match status" value="1"/>
</dbReference>
<evidence type="ECO:0000256" key="8">
    <source>
        <dbReference type="SAM" id="Phobius"/>
    </source>
</evidence>
<evidence type="ECO:0000256" key="5">
    <source>
        <dbReference type="ARBA" id="ARBA00022759"/>
    </source>
</evidence>
<keyword evidence="8" id="KW-0472">Membrane</keyword>
<keyword evidence="8" id="KW-0812">Transmembrane</keyword>
<gene>
    <name evidence="10" type="ORF">BDZ94DRAFT_1259266</name>
</gene>
<dbReference type="PROSITE" id="PS50830">
    <property type="entry name" value="TNASE_3"/>
    <property type="match status" value="1"/>
</dbReference>
<dbReference type="GO" id="GO:0016787">
    <property type="term" value="F:hydrolase activity"/>
    <property type="evidence" value="ECO:0007669"/>
    <property type="project" value="UniProtKB-KW"/>
</dbReference>
<keyword evidence="5" id="KW-0255">Endonuclease</keyword>
<evidence type="ECO:0000256" key="7">
    <source>
        <dbReference type="ARBA" id="ARBA00022837"/>
    </source>
</evidence>
<keyword evidence="8" id="KW-1133">Transmembrane helix</keyword>
<feature type="domain" description="TNase-like" evidence="9">
    <location>
        <begin position="77"/>
        <end position="241"/>
    </location>
</feature>
<dbReference type="GO" id="GO:0016020">
    <property type="term" value="C:membrane"/>
    <property type="evidence" value="ECO:0007669"/>
    <property type="project" value="UniProtKB-SubCell"/>
</dbReference>
<dbReference type="OrthoDB" id="430293at2759"/>
<evidence type="ECO:0000313" key="11">
    <source>
        <dbReference type="Proteomes" id="UP000807353"/>
    </source>
</evidence>
<feature type="transmembrane region" description="Helical" evidence="8">
    <location>
        <begin position="35"/>
        <end position="54"/>
    </location>
</feature>
<name>A0A9P6CEW0_9AGAR</name>
<dbReference type="Pfam" id="PF00565">
    <property type="entry name" value="SNase"/>
    <property type="match status" value="1"/>
</dbReference>
<dbReference type="Proteomes" id="UP000807353">
    <property type="component" value="Unassembled WGS sequence"/>
</dbReference>
<evidence type="ECO:0000256" key="6">
    <source>
        <dbReference type="ARBA" id="ARBA00022801"/>
    </source>
</evidence>
<evidence type="ECO:0000256" key="4">
    <source>
        <dbReference type="ARBA" id="ARBA00022722"/>
    </source>
</evidence>
<evidence type="ECO:0000256" key="2">
    <source>
        <dbReference type="ARBA" id="ARBA00004173"/>
    </source>
</evidence>
<comment type="subcellular location">
    <subcellularLocation>
        <location evidence="1">Membrane</location>
        <topology evidence="1">Single-pass membrane protein</topology>
    </subcellularLocation>
    <subcellularLocation>
        <location evidence="2">Mitochondrion</location>
    </subcellularLocation>
</comment>
<proteinExistence type="inferred from homology"/>
<keyword evidence="4" id="KW-0540">Nuclease</keyword>
<dbReference type="InterPro" id="IPR016071">
    <property type="entry name" value="Staphylococal_nuclease_OB-fold"/>
</dbReference>
<keyword evidence="7" id="KW-0106">Calcium</keyword>
<sequence length="287" mass="32343">MPTIPWPWTKPVVQENIDKTTSQFKKSLERIPPPLLALTAFAAGSATTVVLAIFHARYGRRLKNGDWITPDVFARKRWIKGVVTTVGDADNFRFYHTPAFGWRWPFKFRRVPSSTKALKDNTLHIRIGGVDAPEAAHFGRPAQPYSAESLAWLRDTILGKTVYCQPLRRDQYSRVVANVRLSPRILPGALVSGKNLSLEMLRAGWVTTYEQAGAEYGESTKEEFLRVEAEAKAAKRGMWKHGVNAETPAEYKRRHASASSLEAAEAAKPRTKQGGQPRGWLRRLFFL</sequence>
<evidence type="ECO:0000256" key="3">
    <source>
        <dbReference type="ARBA" id="ARBA00005435"/>
    </source>
</evidence>
<keyword evidence="11" id="KW-1185">Reference proteome</keyword>
<dbReference type="InterPro" id="IPR035437">
    <property type="entry name" value="SNase_OB-fold_sf"/>
</dbReference>
<comment type="similarity">
    <text evidence="3">Belongs to the LCL3 family.</text>
</comment>
<evidence type="ECO:0000313" key="10">
    <source>
        <dbReference type="EMBL" id="KAF9463401.1"/>
    </source>
</evidence>
<comment type="caution">
    <text evidence="10">The sequence shown here is derived from an EMBL/GenBank/DDBJ whole genome shotgun (WGS) entry which is preliminary data.</text>
</comment>
<dbReference type="GO" id="GO:0004519">
    <property type="term" value="F:endonuclease activity"/>
    <property type="evidence" value="ECO:0007669"/>
    <property type="project" value="UniProtKB-KW"/>
</dbReference>
<keyword evidence="6" id="KW-0378">Hydrolase</keyword>
<reference evidence="10" key="1">
    <citation type="submission" date="2020-11" db="EMBL/GenBank/DDBJ databases">
        <authorList>
            <consortium name="DOE Joint Genome Institute"/>
            <person name="Ahrendt S."/>
            <person name="Riley R."/>
            <person name="Andreopoulos W."/>
            <person name="Labutti K."/>
            <person name="Pangilinan J."/>
            <person name="Ruiz-Duenas F.J."/>
            <person name="Barrasa J.M."/>
            <person name="Sanchez-Garcia M."/>
            <person name="Camarero S."/>
            <person name="Miyauchi S."/>
            <person name="Serrano A."/>
            <person name="Linde D."/>
            <person name="Babiker R."/>
            <person name="Drula E."/>
            <person name="Ayuso-Fernandez I."/>
            <person name="Pacheco R."/>
            <person name="Padilla G."/>
            <person name="Ferreira P."/>
            <person name="Barriuso J."/>
            <person name="Kellner H."/>
            <person name="Castanera R."/>
            <person name="Alfaro M."/>
            <person name="Ramirez L."/>
            <person name="Pisabarro A.G."/>
            <person name="Kuo A."/>
            <person name="Tritt A."/>
            <person name="Lipzen A."/>
            <person name="He G."/>
            <person name="Yan M."/>
            <person name="Ng V."/>
            <person name="Cullen D."/>
            <person name="Martin F."/>
            <person name="Rosso M.-N."/>
            <person name="Henrissat B."/>
            <person name="Hibbett D."/>
            <person name="Martinez A.T."/>
            <person name="Grigoriev I.V."/>
        </authorList>
    </citation>
    <scope>NUCLEOTIDE SEQUENCE</scope>
    <source>
        <strain evidence="10">CBS 247.69</strain>
    </source>
</reference>
<accession>A0A9P6CEW0</accession>
<dbReference type="PANTHER" id="PTHR12302:SF3">
    <property type="entry name" value="SERINE_THREONINE-PROTEIN KINASE 31"/>
    <property type="match status" value="1"/>
</dbReference>
<dbReference type="SUPFAM" id="SSF50199">
    <property type="entry name" value="Staphylococcal nuclease"/>
    <property type="match status" value="1"/>
</dbReference>
<evidence type="ECO:0000259" key="9">
    <source>
        <dbReference type="PROSITE" id="PS50830"/>
    </source>
</evidence>
<protein>
    <recommendedName>
        <fullName evidence="9">TNase-like domain-containing protein</fullName>
    </recommendedName>
</protein>
<dbReference type="SMART" id="SM00318">
    <property type="entry name" value="SNc"/>
    <property type="match status" value="1"/>
</dbReference>
<organism evidence="10 11">
    <name type="scientific">Collybia nuda</name>
    <dbReference type="NCBI Taxonomy" id="64659"/>
    <lineage>
        <taxon>Eukaryota</taxon>
        <taxon>Fungi</taxon>
        <taxon>Dikarya</taxon>
        <taxon>Basidiomycota</taxon>
        <taxon>Agaricomycotina</taxon>
        <taxon>Agaricomycetes</taxon>
        <taxon>Agaricomycetidae</taxon>
        <taxon>Agaricales</taxon>
        <taxon>Tricholomatineae</taxon>
        <taxon>Clitocybaceae</taxon>
        <taxon>Collybia</taxon>
    </lineage>
</organism>